<accession>A0ACA9NPQ8</accession>
<sequence length="123" mass="14779">LLNSLNKDNENTKNEERNEKYIISYDKKSYFEIDNKDDEEDEYYIIELTNLKSNKHNITESKILSEELLKHTKGYKRNETLKNSTNHLTEDTFYKLRLNPEFKQNEHIIFINDPVTKVTVLHI</sequence>
<dbReference type="EMBL" id="CAJVPU010017696">
    <property type="protein sequence ID" value="CAG8661084.1"/>
    <property type="molecule type" value="Genomic_DNA"/>
</dbReference>
<organism evidence="1 2">
    <name type="scientific">Dentiscutata heterogama</name>
    <dbReference type="NCBI Taxonomy" id="1316150"/>
    <lineage>
        <taxon>Eukaryota</taxon>
        <taxon>Fungi</taxon>
        <taxon>Fungi incertae sedis</taxon>
        <taxon>Mucoromycota</taxon>
        <taxon>Glomeromycotina</taxon>
        <taxon>Glomeromycetes</taxon>
        <taxon>Diversisporales</taxon>
        <taxon>Gigasporaceae</taxon>
        <taxon>Dentiscutata</taxon>
    </lineage>
</organism>
<evidence type="ECO:0000313" key="1">
    <source>
        <dbReference type="EMBL" id="CAG8661084.1"/>
    </source>
</evidence>
<gene>
    <name evidence="1" type="ORF">DHETER_LOCUS9754</name>
</gene>
<reference evidence="1" key="1">
    <citation type="submission" date="2021-06" db="EMBL/GenBank/DDBJ databases">
        <authorList>
            <person name="Kallberg Y."/>
            <person name="Tangrot J."/>
            <person name="Rosling A."/>
        </authorList>
    </citation>
    <scope>NUCLEOTIDE SEQUENCE</scope>
    <source>
        <strain evidence="1">IL203A</strain>
    </source>
</reference>
<feature type="non-terminal residue" evidence="1">
    <location>
        <position position="1"/>
    </location>
</feature>
<proteinExistence type="predicted"/>
<name>A0ACA9NPQ8_9GLOM</name>
<keyword evidence="2" id="KW-1185">Reference proteome</keyword>
<comment type="caution">
    <text evidence="1">The sequence shown here is derived from an EMBL/GenBank/DDBJ whole genome shotgun (WGS) entry which is preliminary data.</text>
</comment>
<protein>
    <submittedName>
        <fullName evidence="1">10373_t:CDS:1</fullName>
    </submittedName>
</protein>
<dbReference type="Proteomes" id="UP000789702">
    <property type="component" value="Unassembled WGS sequence"/>
</dbReference>
<feature type="non-terminal residue" evidence="1">
    <location>
        <position position="123"/>
    </location>
</feature>
<evidence type="ECO:0000313" key="2">
    <source>
        <dbReference type="Proteomes" id="UP000789702"/>
    </source>
</evidence>